<evidence type="ECO:0000256" key="4">
    <source>
        <dbReference type="SAM" id="MobiDB-lite"/>
    </source>
</evidence>
<gene>
    <name evidence="7" type="ORF">ACFQ16_21885</name>
</gene>
<evidence type="ECO:0000256" key="1">
    <source>
        <dbReference type="ARBA" id="ARBA00010088"/>
    </source>
</evidence>
<dbReference type="InterPro" id="IPR000073">
    <property type="entry name" value="AB_hydrolase_1"/>
</dbReference>
<dbReference type="PROSITE" id="PS51257">
    <property type="entry name" value="PROKAR_LIPOPROTEIN"/>
    <property type="match status" value="1"/>
</dbReference>
<comment type="caution">
    <text evidence="7">The sequence shown here is derived from an EMBL/GenBank/DDBJ whole genome shotgun (WGS) entry which is preliminary data.</text>
</comment>
<evidence type="ECO:0000256" key="3">
    <source>
        <dbReference type="ARBA" id="ARBA00022801"/>
    </source>
</evidence>
<dbReference type="GO" id="GO:0016787">
    <property type="term" value="F:hydrolase activity"/>
    <property type="evidence" value="ECO:0007669"/>
    <property type="project" value="UniProtKB-KW"/>
</dbReference>
<dbReference type="PANTHER" id="PTHR43248:SF29">
    <property type="entry name" value="TRIPEPTIDYL AMINOPEPTIDASE"/>
    <property type="match status" value="1"/>
</dbReference>
<reference evidence="8" key="1">
    <citation type="journal article" date="2019" name="Int. J. Syst. Evol. Microbiol.">
        <title>The Global Catalogue of Microorganisms (GCM) 10K type strain sequencing project: providing services to taxonomists for standard genome sequencing and annotation.</title>
        <authorList>
            <consortium name="The Broad Institute Genomics Platform"/>
            <consortium name="The Broad Institute Genome Sequencing Center for Infectious Disease"/>
            <person name="Wu L."/>
            <person name="Ma J."/>
        </authorList>
    </citation>
    <scope>NUCLEOTIDE SEQUENCE [LARGE SCALE GENOMIC DNA]</scope>
    <source>
        <strain evidence="8">CCUG 56401</strain>
    </source>
</reference>
<dbReference type="Gene3D" id="3.40.50.1820">
    <property type="entry name" value="alpha/beta hydrolase"/>
    <property type="match status" value="1"/>
</dbReference>
<dbReference type="InterPro" id="IPR029058">
    <property type="entry name" value="AB_hydrolase_fold"/>
</dbReference>
<feature type="chain" id="PRO_5046911899" evidence="5">
    <location>
        <begin position="20"/>
        <end position="528"/>
    </location>
</feature>
<evidence type="ECO:0000256" key="2">
    <source>
        <dbReference type="ARBA" id="ARBA00022729"/>
    </source>
</evidence>
<dbReference type="InterPro" id="IPR051601">
    <property type="entry name" value="Serine_prot/Carboxylest_S33"/>
</dbReference>
<protein>
    <submittedName>
        <fullName evidence="7">Alpha/beta hydrolase</fullName>
    </submittedName>
</protein>
<dbReference type="SUPFAM" id="SSF53474">
    <property type="entry name" value="alpha/beta-Hydrolases"/>
    <property type="match status" value="1"/>
</dbReference>
<keyword evidence="8" id="KW-1185">Reference proteome</keyword>
<feature type="region of interest" description="Disordered" evidence="4">
    <location>
        <begin position="170"/>
        <end position="196"/>
    </location>
</feature>
<dbReference type="Proteomes" id="UP001597018">
    <property type="component" value="Unassembled WGS sequence"/>
</dbReference>
<dbReference type="Pfam" id="PF00561">
    <property type="entry name" value="Abhydrolase_1"/>
    <property type="match status" value="1"/>
</dbReference>
<evidence type="ECO:0000259" key="6">
    <source>
        <dbReference type="Pfam" id="PF00561"/>
    </source>
</evidence>
<dbReference type="RefSeq" id="WP_263251740.1">
    <property type="nucleotide sequence ID" value="NZ_BAABLT010000045.1"/>
</dbReference>
<evidence type="ECO:0000313" key="7">
    <source>
        <dbReference type="EMBL" id="MFD0922404.1"/>
    </source>
</evidence>
<evidence type="ECO:0000313" key="8">
    <source>
        <dbReference type="Proteomes" id="UP001597018"/>
    </source>
</evidence>
<accession>A0ABW3FV29</accession>
<organism evidence="7 8">
    <name type="scientific">Saccharopolyspora rosea</name>
    <dbReference type="NCBI Taxonomy" id="524884"/>
    <lineage>
        <taxon>Bacteria</taxon>
        <taxon>Bacillati</taxon>
        <taxon>Actinomycetota</taxon>
        <taxon>Actinomycetes</taxon>
        <taxon>Pseudonocardiales</taxon>
        <taxon>Pseudonocardiaceae</taxon>
        <taxon>Saccharopolyspora</taxon>
    </lineage>
</organism>
<sequence>MTRLLTVLGVLVLLGGAVGCSPMTQPAELQPHTEQKGPVGPVPPGLEKFYGQSLSWGPCEQYATNDSDRTAYRDPGLECARLQVPMDYSDPQGQTITVGVLRKPAGDPARRIGSLVLNPGGPGASGMSSTAGLASSVGGTDLGNRFDLVGFDPRGIASSQPQIRCLTDQERDADRLDVNADSSPAGVARTEQEERDYDAKCAQRTGIKMLANVGTRDVVRDMDVLRSALGDQKLTYLGYSYGTRIGSEYAEAFPGNVRAMILDGAIDPSQNAQQQLIAQGAGFQRAFNDFAAWCAKQRTCSLGKDPGRAVQSFQAITRPLLDRPATAADNRKVSYSDVTMAATQALYTPSLWEQLNTGLNELKQGKGTTLMGLADSYYSRESDGRYANTLDAFDAVHCVDDQRVNDPAKAQASDQQYRQVAPFLDNGRGASAARDKCAFWPVPVTGETTQPHVGNLPPSLVISTTNDPATPYQAGVDLANALHGRLLTFEGTQHTAFLQGNSCVDAAGTKYLTDLTLPPPGTRCTANK</sequence>
<feature type="signal peptide" evidence="5">
    <location>
        <begin position="1"/>
        <end position="19"/>
    </location>
</feature>
<feature type="domain" description="AB hydrolase-1" evidence="6">
    <location>
        <begin position="115"/>
        <end position="500"/>
    </location>
</feature>
<keyword evidence="2 5" id="KW-0732">Signal</keyword>
<dbReference type="PANTHER" id="PTHR43248">
    <property type="entry name" value="2-SUCCINYL-6-HYDROXY-2,4-CYCLOHEXADIENE-1-CARBOXYLATE SYNTHASE"/>
    <property type="match status" value="1"/>
</dbReference>
<keyword evidence="3 7" id="KW-0378">Hydrolase</keyword>
<comment type="similarity">
    <text evidence="1">Belongs to the peptidase S33 family.</text>
</comment>
<dbReference type="EMBL" id="JBHTIW010000020">
    <property type="protein sequence ID" value="MFD0922404.1"/>
    <property type="molecule type" value="Genomic_DNA"/>
</dbReference>
<evidence type="ECO:0000256" key="5">
    <source>
        <dbReference type="SAM" id="SignalP"/>
    </source>
</evidence>
<proteinExistence type="inferred from homology"/>
<name>A0ABW3FV29_9PSEU</name>